<evidence type="ECO:0000313" key="2">
    <source>
        <dbReference type="Proteomes" id="UP000217648"/>
    </source>
</evidence>
<dbReference type="EMBL" id="NXHG01000006">
    <property type="protein sequence ID" value="PCM61097.1"/>
    <property type="molecule type" value="Genomic_DNA"/>
</dbReference>
<gene>
    <name evidence="1" type="ORF">CP911_12200</name>
</gene>
<dbReference type="RefSeq" id="WP_096833630.1">
    <property type="nucleotide sequence ID" value="NZ_JAKCUX010000027.1"/>
</dbReference>
<accession>A0A2A5MJR4</accession>
<protein>
    <submittedName>
        <fullName evidence="1">Uncharacterized protein</fullName>
    </submittedName>
</protein>
<dbReference type="Proteomes" id="UP000217648">
    <property type="component" value="Unassembled WGS sequence"/>
</dbReference>
<dbReference type="AlphaFoldDB" id="A0A2A5MJR4"/>
<name>A0A2A5MJR4_9ENTR</name>
<organism evidence="1 2">
    <name type="scientific">Klebsiella quasipneumoniae</name>
    <dbReference type="NCBI Taxonomy" id="1463165"/>
    <lineage>
        <taxon>Bacteria</taxon>
        <taxon>Pseudomonadati</taxon>
        <taxon>Pseudomonadota</taxon>
        <taxon>Gammaproteobacteria</taxon>
        <taxon>Enterobacterales</taxon>
        <taxon>Enterobacteriaceae</taxon>
        <taxon>Klebsiella/Raoultella group</taxon>
        <taxon>Klebsiella</taxon>
        <taxon>Klebsiella pneumoniae complex</taxon>
    </lineage>
</organism>
<proteinExistence type="predicted"/>
<comment type="caution">
    <text evidence="1">The sequence shown here is derived from an EMBL/GenBank/DDBJ whole genome shotgun (WGS) entry which is preliminary data.</text>
</comment>
<sequence length="241" mass="27314">MPIVENLPDLSHWKTVQEFSISQAALLLAGIDPFDFDEGKELDQVRACNHERWKQAWGMCSGILTAIRRGILTPILCYSEQIVENWNGPDYIEYTPVKPTDRNCEISKSKTIITRDSLYAWIENENVDFVRKPAPNKVISMNYEIISPQHVIDVAPEPASGDILLLPKYEHQSEGLEFVQDAIKELWSTYDVDDPQTAPTKKEVIDYLTERGAGKNMAEAVNLVLRPVCLQGIGRRAKKSK</sequence>
<evidence type="ECO:0000313" key="1">
    <source>
        <dbReference type="EMBL" id="PCM61097.1"/>
    </source>
</evidence>
<reference evidence="1 2" key="1">
    <citation type="submission" date="2017-09" db="EMBL/GenBank/DDBJ databases">
        <title>Mdr eskape-Ghana.</title>
        <authorList>
            <person name="Agyepong N."/>
            <person name="Janice J."/>
            <person name="Samuelsen O."/>
            <person name="Owusu-Ofori A."/>
            <person name="Sundsfjord A."/>
            <person name="Essack S."/>
            <person name="Pedersen T."/>
        </authorList>
    </citation>
    <scope>NUCLEOTIDE SEQUENCE [LARGE SCALE GENOMIC DNA]</scope>
    <source>
        <strain evidence="1 2">46</strain>
    </source>
</reference>